<evidence type="ECO:0000256" key="2">
    <source>
        <dbReference type="ARBA" id="ARBA00023015"/>
    </source>
</evidence>
<dbReference type="InterPro" id="IPR050950">
    <property type="entry name" value="HTH-type_LysR_regulators"/>
</dbReference>
<dbReference type="PROSITE" id="PS50931">
    <property type="entry name" value="HTH_LYSR"/>
    <property type="match status" value="1"/>
</dbReference>
<dbReference type="KEGG" id="fau:Fraau_0444"/>
<evidence type="ECO:0000313" key="6">
    <source>
        <dbReference type="EMBL" id="AFC84931.1"/>
    </source>
</evidence>
<keyword evidence="2" id="KW-0805">Transcription regulation</keyword>
<dbReference type="STRING" id="767434.Fraau_0444"/>
<dbReference type="Gene3D" id="1.10.10.10">
    <property type="entry name" value="Winged helix-like DNA-binding domain superfamily/Winged helix DNA-binding domain"/>
    <property type="match status" value="1"/>
</dbReference>
<dbReference type="GO" id="GO:0003700">
    <property type="term" value="F:DNA-binding transcription factor activity"/>
    <property type="evidence" value="ECO:0007669"/>
    <property type="project" value="InterPro"/>
</dbReference>
<dbReference type="Proteomes" id="UP000005234">
    <property type="component" value="Chromosome"/>
</dbReference>
<dbReference type="InterPro" id="IPR000847">
    <property type="entry name" value="LysR_HTH_N"/>
</dbReference>
<dbReference type="InterPro" id="IPR005119">
    <property type="entry name" value="LysR_subst-bd"/>
</dbReference>
<evidence type="ECO:0000256" key="3">
    <source>
        <dbReference type="ARBA" id="ARBA00023125"/>
    </source>
</evidence>
<dbReference type="AlphaFoldDB" id="H8L498"/>
<dbReference type="Pfam" id="PF00126">
    <property type="entry name" value="HTH_1"/>
    <property type="match status" value="1"/>
</dbReference>
<evidence type="ECO:0000256" key="1">
    <source>
        <dbReference type="ARBA" id="ARBA00009437"/>
    </source>
</evidence>
<protein>
    <submittedName>
        <fullName evidence="6">Transcriptional regulator</fullName>
    </submittedName>
</protein>
<dbReference type="SUPFAM" id="SSF53850">
    <property type="entry name" value="Periplasmic binding protein-like II"/>
    <property type="match status" value="1"/>
</dbReference>
<comment type="similarity">
    <text evidence="1">Belongs to the LysR transcriptional regulatory family.</text>
</comment>
<organism evidence="6 7">
    <name type="scientific">Frateuria aurantia (strain ATCC 33424 / DSM 6220 / KCTC 2777 / LMG 1558 / NBRC 3245 / NCIMB 13370)</name>
    <name type="common">Acetobacter aurantius</name>
    <dbReference type="NCBI Taxonomy" id="767434"/>
    <lineage>
        <taxon>Bacteria</taxon>
        <taxon>Pseudomonadati</taxon>
        <taxon>Pseudomonadota</taxon>
        <taxon>Gammaproteobacteria</taxon>
        <taxon>Lysobacterales</taxon>
        <taxon>Rhodanobacteraceae</taxon>
        <taxon>Frateuria</taxon>
    </lineage>
</organism>
<dbReference type="HOGENOM" id="CLU_039613_6_0_6"/>
<dbReference type="GO" id="GO:0003677">
    <property type="term" value="F:DNA binding"/>
    <property type="evidence" value="ECO:0007669"/>
    <property type="project" value="UniProtKB-KW"/>
</dbReference>
<keyword evidence="7" id="KW-1185">Reference proteome</keyword>
<proteinExistence type="inferred from homology"/>
<sequence length="302" mass="33140">MRVTLRQLNVFVEVARRASFSVAAGQLHLSQPAVSRQIRELETALGLRLIDRSTRTVQLTAGGQRLLERAEHLLQVFRSTVAEVRQDPVEARPIVRVLLQSADLERLLAPGLAWCQQRYPTIAVILHRPGDERGMREGGDGLDFGVGNVPPQGVVWRHQVVGHRRLHLIAPARAPWSDGAPFRWQQLQGQSLVVLAAGPVTRSVLQQSLQGFGVDAAGICEAASLASACRQVLAGKALGVWPGWLQPTSGGPLLSSPLLPVVEHEFVLWRRDNRPLAAAAQLIWTALTRFLAESWCDSNEYG</sequence>
<dbReference type="FunFam" id="1.10.10.10:FF:000001">
    <property type="entry name" value="LysR family transcriptional regulator"/>
    <property type="match status" value="1"/>
</dbReference>
<reference evidence="6" key="1">
    <citation type="submission" date="2012-02" db="EMBL/GenBank/DDBJ databases">
        <title>The complete genome of Frateuria aurantia DSM 6220.</title>
        <authorList>
            <consortium name="US DOE Joint Genome Institute (JGI-PGF)"/>
            <person name="Lucas S."/>
            <person name="Copeland A."/>
            <person name="Lapidus A."/>
            <person name="Glavina del Rio T."/>
            <person name="Dalin E."/>
            <person name="Tice H."/>
            <person name="Bruce D."/>
            <person name="Goodwin L."/>
            <person name="Pitluck S."/>
            <person name="Peters L."/>
            <person name="Ovchinnikova G."/>
            <person name="Teshima H."/>
            <person name="Kyrpides N."/>
            <person name="Mavromatis K."/>
            <person name="Ivanova N."/>
            <person name="Brettin T."/>
            <person name="Detter J.C."/>
            <person name="Han C."/>
            <person name="Larimer F."/>
            <person name="Land M."/>
            <person name="Hauser L."/>
            <person name="Markowitz V."/>
            <person name="Cheng J.-F."/>
            <person name="Hugenholtz P."/>
            <person name="Woyke T."/>
            <person name="Wu D."/>
            <person name="Brambilla E."/>
            <person name="Klenk H.-P."/>
            <person name="Eisen J.A."/>
        </authorList>
    </citation>
    <scope>NUCLEOTIDE SEQUENCE</scope>
    <source>
        <strain evidence="6">DSM 6220</strain>
    </source>
</reference>
<accession>H8L498</accession>
<dbReference type="OrthoDB" id="8437302at2"/>
<dbReference type="InterPro" id="IPR036390">
    <property type="entry name" value="WH_DNA-bd_sf"/>
</dbReference>
<dbReference type="PANTHER" id="PTHR30419">
    <property type="entry name" value="HTH-TYPE TRANSCRIPTIONAL REGULATOR YBHD"/>
    <property type="match status" value="1"/>
</dbReference>
<dbReference type="PRINTS" id="PR00039">
    <property type="entry name" value="HTHLYSR"/>
</dbReference>
<name>H8L498_FRAAD</name>
<dbReference type="Gene3D" id="3.40.190.290">
    <property type="match status" value="1"/>
</dbReference>
<evidence type="ECO:0000313" key="7">
    <source>
        <dbReference type="Proteomes" id="UP000005234"/>
    </source>
</evidence>
<evidence type="ECO:0000256" key="4">
    <source>
        <dbReference type="ARBA" id="ARBA00023163"/>
    </source>
</evidence>
<gene>
    <name evidence="6" type="ordered locus">Fraau_0444</name>
</gene>
<keyword evidence="3" id="KW-0238">DNA-binding</keyword>
<keyword evidence="4" id="KW-0804">Transcription</keyword>
<dbReference type="Pfam" id="PF03466">
    <property type="entry name" value="LysR_substrate"/>
    <property type="match status" value="1"/>
</dbReference>
<evidence type="ECO:0000259" key="5">
    <source>
        <dbReference type="PROSITE" id="PS50931"/>
    </source>
</evidence>
<feature type="domain" description="HTH lysR-type" evidence="5">
    <location>
        <begin position="3"/>
        <end position="60"/>
    </location>
</feature>
<dbReference type="EMBL" id="CP003350">
    <property type="protein sequence ID" value="AFC84931.1"/>
    <property type="molecule type" value="Genomic_DNA"/>
</dbReference>
<dbReference type="SUPFAM" id="SSF46785">
    <property type="entry name" value="Winged helix' DNA-binding domain"/>
    <property type="match status" value="1"/>
</dbReference>
<dbReference type="eggNOG" id="COG0583">
    <property type="taxonomic scope" value="Bacteria"/>
</dbReference>
<dbReference type="GO" id="GO:0005829">
    <property type="term" value="C:cytosol"/>
    <property type="evidence" value="ECO:0007669"/>
    <property type="project" value="TreeGrafter"/>
</dbReference>
<dbReference type="RefSeq" id="WP_014401937.1">
    <property type="nucleotide sequence ID" value="NC_017033.1"/>
</dbReference>
<dbReference type="PANTHER" id="PTHR30419:SF30">
    <property type="entry name" value="LYSR FAMILY TRANSCRIPTIONAL REGULATOR"/>
    <property type="match status" value="1"/>
</dbReference>
<dbReference type="InterPro" id="IPR036388">
    <property type="entry name" value="WH-like_DNA-bd_sf"/>
</dbReference>